<reference evidence="7 8" key="1">
    <citation type="journal article" date="2017" name="BMC Genomics">
        <title>Genome sequencing of 39 Akkermansia muciniphila isolates reveals its population structure, genomic and functional diverisity, and global distribution in mammalian gut microbiotas.</title>
        <authorList>
            <person name="Guo X."/>
            <person name="Li S."/>
            <person name="Zhang J."/>
            <person name="Wu F."/>
            <person name="Li X."/>
            <person name="Wu D."/>
            <person name="Zhang M."/>
            <person name="Ou Z."/>
            <person name="Jie Z."/>
            <person name="Yan Q."/>
            <person name="Li P."/>
            <person name="Yi J."/>
            <person name="Peng Y."/>
        </authorList>
    </citation>
    <scope>NUCLEOTIDE SEQUENCE [LARGE SCALE GENOMIC DNA]</scope>
    <source>
        <strain evidence="7 8">GP28</strain>
    </source>
</reference>
<dbReference type="EMBL" id="PJLB01000004">
    <property type="protein sequence ID" value="PND04945.1"/>
    <property type="molecule type" value="Genomic_DNA"/>
</dbReference>
<sequence length="334" mass="38655">MNMLNLLKKISNRLNFIFYTHSSRYKLRYLYSYDRKRFIRHAGSLHHEEKEQKLASVIMAYHVVEKGLSMPERRLGFGHDAVLELISLIRNYSEKFPQNDQILHAISVLDAYREMHRKEKFSLRPDLQQALDSLLADFPPAVKEDGQIEITRELYYAHLESSFPEFSASRHSVRHFNGPVSLEQIERAVSLARNAPSACNRQHTRVHCICDKETRKKVLSLQNGNRGFGHLADKLLIITADLHDIRWEEERNDLYTNAGIFLMNLCYALHANKVAHCLLNWSVSPFRDILLRKLVSIPDHETVICILACGDCPEQFSLASSPRKPVSEILTVHR</sequence>
<comment type="similarity">
    <text evidence="2">Belongs to the nitroreductase family.</text>
</comment>
<evidence type="ECO:0000256" key="4">
    <source>
        <dbReference type="ARBA" id="ARBA00022643"/>
    </source>
</evidence>
<dbReference type="Gene3D" id="3.40.109.10">
    <property type="entry name" value="NADH Oxidase"/>
    <property type="match status" value="1"/>
</dbReference>
<keyword evidence="3" id="KW-0285">Flavoprotein</keyword>
<keyword evidence="4" id="KW-0288">FMN</keyword>
<dbReference type="PANTHER" id="PTHR43673">
    <property type="entry name" value="NAD(P)H NITROREDUCTASE YDGI-RELATED"/>
    <property type="match status" value="1"/>
</dbReference>
<evidence type="ECO:0000313" key="8">
    <source>
        <dbReference type="Proteomes" id="UP000236075"/>
    </source>
</evidence>
<dbReference type="SUPFAM" id="SSF55469">
    <property type="entry name" value="FMN-dependent nitroreductase-like"/>
    <property type="match status" value="1"/>
</dbReference>
<evidence type="ECO:0000256" key="3">
    <source>
        <dbReference type="ARBA" id="ARBA00022630"/>
    </source>
</evidence>
<comment type="cofactor">
    <cofactor evidence="1">
        <name>FMN</name>
        <dbReference type="ChEBI" id="CHEBI:58210"/>
    </cofactor>
</comment>
<dbReference type="CDD" id="cd02062">
    <property type="entry name" value="Nitro_FMN_reductase"/>
    <property type="match status" value="1"/>
</dbReference>
<evidence type="ECO:0000313" key="7">
    <source>
        <dbReference type="EMBL" id="PND04945.1"/>
    </source>
</evidence>
<dbReference type="InterPro" id="IPR000415">
    <property type="entry name" value="Nitroreductase-like"/>
</dbReference>
<proteinExistence type="inferred from homology"/>
<keyword evidence="5" id="KW-0560">Oxidoreductase</keyword>
<evidence type="ECO:0000256" key="5">
    <source>
        <dbReference type="ARBA" id="ARBA00023002"/>
    </source>
</evidence>
<dbReference type="GO" id="GO:0016491">
    <property type="term" value="F:oxidoreductase activity"/>
    <property type="evidence" value="ECO:0007669"/>
    <property type="project" value="UniProtKB-KW"/>
</dbReference>
<protein>
    <recommendedName>
        <fullName evidence="6">Nitroreductase domain-containing protein</fullName>
    </recommendedName>
</protein>
<comment type="caution">
    <text evidence="7">The sequence shown here is derived from an EMBL/GenBank/DDBJ whole genome shotgun (WGS) entry which is preliminary data.</text>
</comment>
<dbReference type="AlphaFoldDB" id="A0AAX0WNK8"/>
<dbReference type="Pfam" id="PF00881">
    <property type="entry name" value="Nitroreductase"/>
    <property type="match status" value="1"/>
</dbReference>
<feature type="domain" description="Nitroreductase" evidence="6">
    <location>
        <begin position="169"/>
        <end position="310"/>
    </location>
</feature>
<evidence type="ECO:0000259" key="6">
    <source>
        <dbReference type="Pfam" id="PF00881"/>
    </source>
</evidence>
<name>A0AAX0WNK8_9BACT</name>
<evidence type="ECO:0000256" key="1">
    <source>
        <dbReference type="ARBA" id="ARBA00001917"/>
    </source>
</evidence>
<accession>A0AAX0WNK8</accession>
<dbReference type="InterPro" id="IPR029479">
    <property type="entry name" value="Nitroreductase"/>
</dbReference>
<evidence type="ECO:0000256" key="2">
    <source>
        <dbReference type="ARBA" id="ARBA00007118"/>
    </source>
</evidence>
<dbReference type="Proteomes" id="UP000236075">
    <property type="component" value="Unassembled WGS sequence"/>
</dbReference>
<dbReference type="RefSeq" id="WP_102747883.1">
    <property type="nucleotide sequence ID" value="NZ_CP110665.1"/>
</dbReference>
<dbReference type="PANTHER" id="PTHR43673:SF2">
    <property type="entry name" value="NITROREDUCTASE"/>
    <property type="match status" value="1"/>
</dbReference>
<gene>
    <name evidence="7" type="ORF">CXT95_00500</name>
</gene>
<organism evidence="7 8">
    <name type="scientific">Akkermansia muciniphila</name>
    <dbReference type="NCBI Taxonomy" id="239935"/>
    <lineage>
        <taxon>Bacteria</taxon>
        <taxon>Pseudomonadati</taxon>
        <taxon>Verrucomicrobiota</taxon>
        <taxon>Verrucomicrobiia</taxon>
        <taxon>Verrucomicrobiales</taxon>
        <taxon>Akkermansiaceae</taxon>
        <taxon>Akkermansia</taxon>
    </lineage>
</organism>